<accession>E1YCQ0</accession>
<dbReference type="EMBL" id="FR695868">
    <property type="protein sequence ID" value="CBX28344.1"/>
    <property type="molecule type" value="Genomic_DNA"/>
</dbReference>
<dbReference type="AlphaFoldDB" id="E1YCQ0"/>
<name>E1YCQ0_9BACT</name>
<sequence>MLPFRINLDFLISEKSNTFFYSGSKYLLRKSGKYRSRFRQSAWLETGTDRFSRTAVYHRD</sequence>
<protein>
    <submittedName>
        <fullName evidence="1">Uncharacterized protein</fullName>
    </submittedName>
</protein>
<reference evidence="1" key="1">
    <citation type="journal article" date="2011" name="Environ. Microbiol.">
        <title>Genomic insights into the metabolic potential of the polycyclic aromatic hydrocarbon degrading sulfate-reducing Deltaproteobacterium N47.</title>
        <authorList>
            <person name="Bergmann F."/>
            <person name="Selesi D."/>
            <person name="Weinmaier T."/>
            <person name="Tischler P."/>
            <person name="Rattei T."/>
            <person name="Meckenstock R.U."/>
        </authorList>
    </citation>
    <scope>NUCLEOTIDE SEQUENCE</scope>
</reference>
<proteinExistence type="predicted"/>
<evidence type="ECO:0000313" key="1">
    <source>
        <dbReference type="EMBL" id="CBX28344.1"/>
    </source>
</evidence>
<organism evidence="1">
    <name type="scientific">uncultured Desulfobacterium sp</name>
    <dbReference type="NCBI Taxonomy" id="201089"/>
    <lineage>
        <taxon>Bacteria</taxon>
        <taxon>Pseudomonadati</taxon>
        <taxon>Thermodesulfobacteriota</taxon>
        <taxon>Desulfobacteria</taxon>
        <taxon>Desulfobacterales</taxon>
        <taxon>Desulfobacteriaceae</taxon>
        <taxon>Desulfobacterium</taxon>
        <taxon>environmental samples</taxon>
    </lineage>
</organism>
<gene>
    <name evidence="1" type="ORF">N47_G36680</name>
</gene>